<evidence type="ECO:0000313" key="2">
    <source>
        <dbReference type="EMBL" id="UOE42343.1"/>
    </source>
</evidence>
<evidence type="ECO:0000313" key="3">
    <source>
        <dbReference type="Proteomes" id="UP000831460"/>
    </source>
</evidence>
<dbReference type="Gene3D" id="3.30.2310.20">
    <property type="entry name" value="RelE-like"/>
    <property type="match status" value="1"/>
</dbReference>
<protein>
    <submittedName>
        <fullName evidence="2">Type II toxin-antitoxin system RelE/ParE family toxin</fullName>
    </submittedName>
</protein>
<proteinExistence type="predicted"/>
<gene>
    <name evidence="2" type="ORF">MTP09_06825</name>
</gene>
<evidence type="ECO:0000256" key="1">
    <source>
        <dbReference type="ARBA" id="ARBA00022649"/>
    </source>
</evidence>
<keyword evidence="1" id="KW-1277">Toxin-antitoxin system</keyword>
<name>A0ABY4BXA6_9FLAO</name>
<dbReference type="Proteomes" id="UP000831460">
    <property type="component" value="Chromosome"/>
</dbReference>
<sequence>MLIEITEKAELDLEKIDEYVLERWSKKILLDFYKKFEKIIDNIANGKVVYQKHENSNYHKALITKHNTLVYHLTEDKLTIIRVINNFRSEDNKEGRLIF</sequence>
<dbReference type="RefSeq" id="WP_243551415.1">
    <property type="nucleotide sequence ID" value="NZ_CP094532.1"/>
</dbReference>
<organism evidence="2 3">
    <name type="scientific">Chryseobacterium suipulveris</name>
    <dbReference type="NCBI Taxonomy" id="2929800"/>
    <lineage>
        <taxon>Bacteria</taxon>
        <taxon>Pseudomonadati</taxon>
        <taxon>Bacteroidota</taxon>
        <taxon>Flavobacteriia</taxon>
        <taxon>Flavobacteriales</taxon>
        <taxon>Weeksellaceae</taxon>
        <taxon>Chryseobacterium group</taxon>
        <taxon>Chryseobacterium</taxon>
    </lineage>
</organism>
<accession>A0ABY4BXA6</accession>
<dbReference type="InterPro" id="IPR035093">
    <property type="entry name" value="RelE/ParE_toxin_dom_sf"/>
</dbReference>
<reference evidence="2 3" key="1">
    <citation type="submission" date="2022-03" db="EMBL/GenBank/DDBJ databases">
        <title>Chryseobacterium sp. isolated from particulate matters in swine house.</title>
        <authorList>
            <person name="Won M."/>
            <person name="Kim S.-J."/>
            <person name="Kwon S.-W."/>
        </authorList>
    </citation>
    <scope>NUCLEOTIDE SEQUENCE [LARGE SCALE GENOMIC DNA]</scope>
    <source>
        <strain evidence="2 3">SC2-2</strain>
    </source>
</reference>
<dbReference type="Pfam" id="PF05016">
    <property type="entry name" value="ParE_toxin"/>
    <property type="match status" value="1"/>
</dbReference>
<dbReference type="EMBL" id="CP094532">
    <property type="protein sequence ID" value="UOE42343.1"/>
    <property type="molecule type" value="Genomic_DNA"/>
</dbReference>
<keyword evidence="3" id="KW-1185">Reference proteome</keyword>
<dbReference type="InterPro" id="IPR007712">
    <property type="entry name" value="RelE/ParE_toxin"/>
</dbReference>